<accession>A0A2M6P0Z4</accession>
<reference evidence="4" key="1">
    <citation type="submission" date="2017-09" db="EMBL/GenBank/DDBJ databases">
        <title>Depth-based differentiation of microbial function through sediment-hosted aquifers and enrichment of novel symbionts in the deep terrestrial subsurface.</title>
        <authorList>
            <person name="Probst A.J."/>
            <person name="Ladd B."/>
            <person name="Jarett J.K."/>
            <person name="Geller-Mcgrath D.E."/>
            <person name="Sieber C.M.K."/>
            <person name="Emerson J.B."/>
            <person name="Anantharaman K."/>
            <person name="Thomas B.C."/>
            <person name="Malmstrom R."/>
            <person name="Stieglmeier M."/>
            <person name="Klingl A."/>
            <person name="Woyke T."/>
            <person name="Ryan C.M."/>
            <person name="Banfield J.F."/>
        </authorList>
    </citation>
    <scope>NUCLEOTIDE SEQUENCE [LARGE SCALE GENOMIC DNA]</scope>
</reference>
<keyword evidence="2" id="KW-0732">Signal</keyword>
<dbReference type="EMBL" id="PFBW01000123">
    <property type="protein sequence ID" value="PIR77386.1"/>
    <property type="molecule type" value="Genomic_DNA"/>
</dbReference>
<feature type="signal peptide" evidence="2">
    <location>
        <begin position="1"/>
        <end position="30"/>
    </location>
</feature>
<proteinExistence type="predicted"/>
<evidence type="ECO:0000256" key="2">
    <source>
        <dbReference type="SAM" id="SignalP"/>
    </source>
</evidence>
<feature type="non-terminal residue" evidence="3">
    <location>
        <position position="316"/>
    </location>
</feature>
<comment type="caution">
    <text evidence="3">The sequence shown here is derived from an EMBL/GenBank/DDBJ whole genome shotgun (WGS) entry which is preliminary data.</text>
</comment>
<sequence>MQKKHHKKKIIITVCAVLCVHVLFFSDVFSETESVTINATVPAICGNGVTEGDEECDEGAQNGGAVCSAICQNVVDNGGGGGDAGGGDAGGGDAGGGDAGGGDAGGGDAGGGDAGGGDAGGGDAGGGDAGGGAGGQENNGGGEFVPQGVIAIQDIDLWAKEKTIKINTQDRTPSVLFAQTLIIEIREDSIPDSELLDSLVINDGGVIKRFTFRQTDSRYYTQIQNLRLGENIFTITAYYNQGGRKETTLLIQGNPYGQVTDGEAVVAGVNVTLYEIVGGNEIIVDATKYHQQNPTQTNPNGIYGFIVPNGRYKIVA</sequence>
<organism evidence="3 4">
    <name type="scientific">Candidatus Magasanikbacteria bacterium CG10_big_fil_rev_8_21_14_0_10_38_6</name>
    <dbReference type="NCBI Taxonomy" id="1974647"/>
    <lineage>
        <taxon>Bacteria</taxon>
        <taxon>Candidatus Magasanikiibacteriota</taxon>
    </lineage>
</organism>
<evidence type="ECO:0000313" key="3">
    <source>
        <dbReference type="EMBL" id="PIR77386.1"/>
    </source>
</evidence>
<feature type="region of interest" description="Disordered" evidence="1">
    <location>
        <begin position="82"/>
        <end position="144"/>
    </location>
</feature>
<protein>
    <submittedName>
        <fullName evidence="3">Uncharacterized protein</fullName>
    </submittedName>
</protein>
<feature type="compositionally biased region" description="Gly residues" evidence="1">
    <location>
        <begin position="82"/>
        <end position="143"/>
    </location>
</feature>
<gene>
    <name evidence="3" type="ORF">COU30_02775</name>
</gene>
<evidence type="ECO:0000256" key="1">
    <source>
        <dbReference type="SAM" id="MobiDB-lite"/>
    </source>
</evidence>
<name>A0A2M6P0Z4_9BACT</name>
<dbReference type="AlphaFoldDB" id="A0A2M6P0Z4"/>
<dbReference type="Proteomes" id="UP000228528">
    <property type="component" value="Unassembled WGS sequence"/>
</dbReference>
<evidence type="ECO:0000313" key="4">
    <source>
        <dbReference type="Proteomes" id="UP000228528"/>
    </source>
</evidence>
<feature type="chain" id="PRO_5014824609" evidence="2">
    <location>
        <begin position="31"/>
        <end position="316"/>
    </location>
</feature>